<dbReference type="GO" id="GO:0003677">
    <property type="term" value="F:DNA binding"/>
    <property type="evidence" value="ECO:0007669"/>
    <property type="project" value="UniProtKB-KW"/>
</dbReference>
<keyword evidence="3" id="KW-0238">DNA-binding</keyword>
<gene>
    <name evidence="7" type="ordered locus">SL003B_1107</name>
</gene>
<name>F2IYT9_POLGS</name>
<dbReference type="SUPFAM" id="SSF46785">
    <property type="entry name" value="Winged helix' DNA-binding domain"/>
    <property type="match status" value="1"/>
</dbReference>
<evidence type="ECO:0000256" key="2">
    <source>
        <dbReference type="ARBA" id="ARBA00023015"/>
    </source>
</evidence>
<evidence type="ECO:0000313" key="7">
    <source>
        <dbReference type="EMBL" id="ADZ69536.1"/>
    </source>
</evidence>
<accession>F2IYT9</accession>
<dbReference type="SUPFAM" id="SSF53850">
    <property type="entry name" value="Periplasmic binding protein-like II"/>
    <property type="match status" value="1"/>
</dbReference>
<keyword evidence="5" id="KW-0804">Transcription</keyword>
<dbReference type="PROSITE" id="PS50931">
    <property type="entry name" value="HTH_LYSR"/>
    <property type="match status" value="1"/>
</dbReference>
<comment type="similarity">
    <text evidence="1">Belongs to the LysR transcriptional regulatory family.</text>
</comment>
<dbReference type="eggNOG" id="COG0583">
    <property type="taxonomic scope" value="Bacteria"/>
</dbReference>
<keyword evidence="8" id="KW-1185">Reference proteome</keyword>
<dbReference type="Gene3D" id="1.10.10.10">
    <property type="entry name" value="Winged helix-like DNA-binding domain superfamily/Winged helix DNA-binding domain"/>
    <property type="match status" value="1"/>
</dbReference>
<dbReference type="RefSeq" id="WP_013651853.1">
    <property type="nucleotide sequence ID" value="NC_015259.1"/>
</dbReference>
<dbReference type="PRINTS" id="PR00039">
    <property type="entry name" value="HTHLYSR"/>
</dbReference>
<organism evidence="7 8">
    <name type="scientific">Polymorphum gilvum (strain LMG 25793 / CGMCC 1.9160 / SL003B-26A1)</name>
    <dbReference type="NCBI Taxonomy" id="991905"/>
    <lineage>
        <taxon>Bacteria</taxon>
        <taxon>Pseudomonadati</taxon>
        <taxon>Pseudomonadota</taxon>
        <taxon>Alphaproteobacteria</taxon>
        <taxon>Rhodobacterales</taxon>
        <taxon>Paracoccaceae</taxon>
        <taxon>Polymorphum</taxon>
    </lineage>
</organism>
<dbReference type="InterPro" id="IPR000847">
    <property type="entry name" value="LysR_HTH_N"/>
</dbReference>
<dbReference type="Pfam" id="PF00126">
    <property type="entry name" value="HTH_1"/>
    <property type="match status" value="1"/>
</dbReference>
<dbReference type="STRING" id="991905.SL003B_1107"/>
<dbReference type="InterPro" id="IPR036390">
    <property type="entry name" value="WH_DNA-bd_sf"/>
</dbReference>
<dbReference type="Gene3D" id="3.40.190.290">
    <property type="match status" value="1"/>
</dbReference>
<dbReference type="PANTHER" id="PTHR30293">
    <property type="entry name" value="TRANSCRIPTIONAL REGULATORY PROTEIN NAC-RELATED"/>
    <property type="match status" value="1"/>
</dbReference>
<evidence type="ECO:0000256" key="5">
    <source>
        <dbReference type="ARBA" id="ARBA00023163"/>
    </source>
</evidence>
<dbReference type="KEGG" id="pgv:SL003B_1107"/>
<dbReference type="GO" id="GO:0003700">
    <property type="term" value="F:DNA-binding transcription factor activity"/>
    <property type="evidence" value="ECO:0007669"/>
    <property type="project" value="InterPro"/>
</dbReference>
<evidence type="ECO:0000256" key="1">
    <source>
        <dbReference type="ARBA" id="ARBA00009437"/>
    </source>
</evidence>
<evidence type="ECO:0000313" key="8">
    <source>
        <dbReference type="Proteomes" id="UP000008130"/>
    </source>
</evidence>
<dbReference type="Proteomes" id="UP000008130">
    <property type="component" value="Chromosome"/>
</dbReference>
<protein>
    <submittedName>
        <fullName evidence="7">Putative transcriptional regulator</fullName>
    </submittedName>
</protein>
<reference evidence="7 8" key="1">
    <citation type="journal article" date="2011" name="J. Bacteriol.">
        <title>Complete genome sequence of Polymorphum gilvum SL003B-26A1T, a crude oil-degrading bacterium from oil-polluted saline soil.</title>
        <authorList>
            <person name="Li S.G."/>
            <person name="Tang Y.Q."/>
            <person name="Nie Y."/>
            <person name="Cai M."/>
            <person name="Wu X.L."/>
        </authorList>
    </citation>
    <scope>NUCLEOTIDE SEQUENCE [LARGE SCALE GENOMIC DNA]</scope>
    <source>
        <strain evidence="8">LMG 25793 / CGMCC 1.9160 / SL003B-26A1</strain>
    </source>
</reference>
<dbReference type="HOGENOM" id="CLU_039613_6_5_5"/>
<dbReference type="EMBL" id="CP002568">
    <property type="protein sequence ID" value="ADZ69536.1"/>
    <property type="molecule type" value="Genomic_DNA"/>
</dbReference>
<proteinExistence type="inferred from homology"/>
<dbReference type="FunFam" id="1.10.10.10:FF:000001">
    <property type="entry name" value="LysR family transcriptional regulator"/>
    <property type="match status" value="1"/>
</dbReference>
<dbReference type="GO" id="GO:2000142">
    <property type="term" value="P:regulation of DNA-templated transcription initiation"/>
    <property type="evidence" value="ECO:0007669"/>
    <property type="project" value="TreeGrafter"/>
</dbReference>
<dbReference type="Pfam" id="PF03466">
    <property type="entry name" value="LysR_substrate"/>
    <property type="match status" value="1"/>
</dbReference>
<evidence type="ECO:0000256" key="3">
    <source>
        <dbReference type="ARBA" id="ARBA00023125"/>
    </source>
</evidence>
<dbReference type="PANTHER" id="PTHR30293:SF0">
    <property type="entry name" value="NITROGEN ASSIMILATION REGULATORY PROTEIN NAC"/>
    <property type="match status" value="1"/>
</dbReference>
<sequence length="323" mass="35541">MHINDRQLRYFVKVAETGNMTRAAALLRVAQPALGIQIRQLEESLGVPLFDRHSRGVSMTPAGQRLHERACTILRLMEEAESEIRSFGESRRETLTFGVTPSIMRLVGSEILTAVRRDLPDVHLCLIEETSSVLEGSLQREEVDLALTYQLPAGTPLNNTPLLVEDLLLVAHPDQAPVSDVMAFSDVLDMELVLAHGRDPIRILVEEAAREMGRPVKVAYEVQSLQATQRVVLEGAAAGVLPYGTVAQELASGKLKACRIVEPHLRRTLYLARPSGRAPFANEDGIMKLMRSVVKQLALDLEDLAELCETGTEKAQAISGRTP</sequence>
<dbReference type="AlphaFoldDB" id="F2IYT9"/>
<keyword evidence="2" id="KW-0805">Transcription regulation</keyword>
<dbReference type="InterPro" id="IPR005119">
    <property type="entry name" value="LysR_subst-bd"/>
</dbReference>
<feature type="domain" description="HTH lysR-type" evidence="6">
    <location>
        <begin position="3"/>
        <end position="60"/>
    </location>
</feature>
<evidence type="ECO:0000259" key="6">
    <source>
        <dbReference type="PROSITE" id="PS50931"/>
    </source>
</evidence>
<dbReference type="InterPro" id="IPR036388">
    <property type="entry name" value="WH-like_DNA-bd_sf"/>
</dbReference>
<evidence type="ECO:0000256" key="4">
    <source>
        <dbReference type="ARBA" id="ARBA00023159"/>
    </source>
</evidence>
<keyword evidence="4" id="KW-0010">Activator</keyword>